<keyword evidence="3" id="KW-1185">Reference proteome</keyword>
<feature type="chain" id="PRO_5031406915" evidence="1">
    <location>
        <begin position="23"/>
        <end position="121"/>
    </location>
</feature>
<evidence type="ECO:0000313" key="2">
    <source>
        <dbReference type="EMBL" id="MBA4503458.1"/>
    </source>
</evidence>
<proteinExistence type="predicted"/>
<reference evidence="2 3" key="1">
    <citation type="submission" date="2020-07" db="EMBL/GenBank/DDBJ databases">
        <title>Bacterium isolated from marien macroalgae.</title>
        <authorList>
            <person name="Zhu K."/>
            <person name="Lu D."/>
            <person name="Du Z."/>
        </authorList>
    </citation>
    <scope>NUCLEOTIDE SEQUENCE [LARGE SCALE GENOMIC DNA]</scope>
    <source>
        <strain evidence="2 3">3-1745</strain>
    </source>
</reference>
<keyword evidence="1" id="KW-0732">Signal</keyword>
<comment type="caution">
    <text evidence="2">The sequence shown here is derived from an EMBL/GenBank/DDBJ whole genome shotgun (WGS) entry which is preliminary data.</text>
</comment>
<accession>A0A7W2ADQ7</accession>
<name>A0A7W2ADQ7_9GAMM</name>
<evidence type="ECO:0000313" key="3">
    <source>
        <dbReference type="Proteomes" id="UP000538931"/>
    </source>
</evidence>
<dbReference type="EMBL" id="JACEMT010000053">
    <property type="protein sequence ID" value="MBA4503458.1"/>
    <property type="molecule type" value="Genomic_DNA"/>
</dbReference>
<dbReference type="RefSeq" id="WP_181741271.1">
    <property type="nucleotide sequence ID" value="NZ_JACEMT010000053.1"/>
</dbReference>
<feature type="signal peptide" evidence="1">
    <location>
        <begin position="1"/>
        <end position="22"/>
    </location>
</feature>
<dbReference type="AlphaFoldDB" id="A0A7W2ADQ7"/>
<organism evidence="2 3">
    <name type="scientific">Marinobacterium marinum</name>
    <dbReference type="NCBI Taxonomy" id="2756129"/>
    <lineage>
        <taxon>Bacteria</taxon>
        <taxon>Pseudomonadati</taxon>
        <taxon>Pseudomonadota</taxon>
        <taxon>Gammaproteobacteria</taxon>
        <taxon>Oceanospirillales</taxon>
        <taxon>Oceanospirillaceae</taxon>
        <taxon>Marinobacterium</taxon>
    </lineage>
</organism>
<evidence type="ECO:0000256" key="1">
    <source>
        <dbReference type="SAM" id="SignalP"/>
    </source>
</evidence>
<protein>
    <submittedName>
        <fullName evidence="2">Uncharacterized protein</fullName>
    </submittedName>
</protein>
<sequence length="121" mass="14137">MSMKALLSLLCCTLLLAMSAGASTGSHLGYGKRFPARWLEHENQIRLDTVCYNYPESSYMYHFCRQEAGKTLATRCQRYRNAQQRQPDNSHYLKLTEKYCTAARLYQPFPSREHARYDNDQ</sequence>
<dbReference type="Proteomes" id="UP000538931">
    <property type="component" value="Unassembled WGS sequence"/>
</dbReference>
<gene>
    <name evidence="2" type="ORF">H1S06_13950</name>
</gene>